<evidence type="ECO:0000313" key="2">
    <source>
        <dbReference type="EMBL" id="KIM23389.1"/>
    </source>
</evidence>
<gene>
    <name evidence="2" type="ORF">M408DRAFT_263914</name>
</gene>
<evidence type="ECO:0000313" key="3">
    <source>
        <dbReference type="Proteomes" id="UP000054097"/>
    </source>
</evidence>
<dbReference type="HOGENOM" id="CLU_1732598_0_0_1"/>
<reference evidence="2 3" key="1">
    <citation type="submission" date="2014-04" db="EMBL/GenBank/DDBJ databases">
        <authorList>
            <consortium name="DOE Joint Genome Institute"/>
            <person name="Kuo A."/>
            <person name="Zuccaro A."/>
            <person name="Kohler A."/>
            <person name="Nagy L.G."/>
            <person name="Floudas D."/>
            <person name="Copeland A."/>
            <person name="Barry K.W."/>
            <person name="Cichocki N."/>
            <person name="Veneault-Fourrey C."/>
            <person name="LaButti K."/>
            <person name="Lindquist E.A."/>
            <person name="Lipzen A."/>
            <person name="Lundell T."/>
            <person name="Morin E."/>
            <person name="Murat C."/>
            <person name="Sun H."/>
            <person name="Tunlid A."/>
            <person name="Henrissat B."/>
            <person name="Grigoriev I.V."/>
            <person name="Hibbett D.S."/>
            <person name="Martin F."/>
            <person name="Nordberg H.P."/>
            <person name="Cantor M.N."/>
            <person name="Hua S.X."/>
        </authorList>
    </citation>
    <scope>NUCLEOTIDE SEQUENCE [LARGE SCALE GENOMIC DNA]</scope>
    <source>
        <strain evidence="2 3">MAFF 305830</strain>
    </source>
</reference>
<dbReference type="AlphaFoldDB" id="A0A0C3ATP0"/>
<reference evidence="3" key="2">
    <citation type="submission" date="2015-01" db="EMBL/GenBank/DDBJ databases">
        <title>Evolutionary Origins and Diversification of the Mycorrhizal Mutualists.</title>
        <authorList>
            <consortium name="DOE Joint Genome Institute"/>
            <consortium name="Mycorrhizal Genomics Consortium"/>
            <person name="Kohler A."/>
            <person name="Kuo A."/>
            <person name="Nagy L.G."/>
            <person name="Floudas D."/>
            <person name="Copeland A."/>
            <person name="Barry K.W."/>
            <person name="Cichocki N."/>
            <person name="Veneault-Fourrey C."/>
            <person name="LaButti K."/>
            <person name="Lindquist E.A."/>
            <person name="Lipzen A."/>
            <person name="Lundell T."/>
            <person name="Morin E."/>
            <person name="Murat C."/>
            <person name="Riley R."/>
            <person name="Ohm R."/>
            <person name="Sun H."/>
            <person name="Tunlid A."/>
            <person name="Henrissat B."/>
            <person name="Grigoriev I.V."/>
            <person name="Hibbett D.S."/>
            <person name="Martin F."/>
        </authorList>
    </citation>
    <scope>NUCLEOTIDE SEQUENCE [LARGE SCALE GENOMIC DNA]</scope>
    <source>
        <strain evidence="3">MAFF 305830</strain>
    </source>
</reference>
<protein>
    <submittedName>
        <fullName evidence="2">Uncharacterized protein</fullName>
    </submittedName>
</protein>
<feature type="region of interest" description="Disordered" evidence="1">
    <location>
        <begin position="38"/>
        <end position="59"/>
    </location>
</feature>
<feature type="compositionally biased region" description="Low complexity" evidence="1">
    <location>
        <begin position="40"/>
        <end position="51"/>
    </location>
</feature>
<dbReference type="Proteomes" id="UP000054097">
    <property type="component" value="Unassembled WGS sequence"/>
</dbReference>
<proteinExistence type="predicted"/>
<keyword evidence="3" id="KW-1185">Reference proteome</keyword>
<accession>A0A0C3ATP0</accession>
<name>A0A0C3ATP0_SERVB</name>
<organism evidence="2 3">
    <name type="scientific">Serendipita vermifera MAFF 305830</name>
    <dbReference type="NCBI Taxonomy" id="933852"/>
    <lineage>
        <taxon>Eukaryota</taxon>
        <taxon>Fungi</taxon>
        <taxon>Dikarya</taxon>
        <taxon>Basidiomycota</taxon>
        <taxon>Agaricomycotina</taxon>
        <taxon>Agaricomycetes</taxon>
        <taxon>Sebacinales</taxon>
        <taxon>Serendipitaceae</taxon>
        <taxon>Serendipita</taxon>
    </lineage>
</organism>
<evidence type="ECO:0000256" key="1">
    <source>
        <dbReference type="SAM" id="MobiDB-lite"/>
    </source>
</evidence>
<sequence length="151" mass="17325">MRELPAEIWAEIFEFAIEDCHLQDPMYDLRQQRSPRPILSSRNSHQRQSSSVDLSNGTPLGCSEGQSWEDVALGTKLAIVSTSSKWRKIGLPYLFRTVIFVSLRQLQLFTALVRGSRYRYYPGPHNIRLLLEGKGTGYGALIRRIETEIDR</sequence>
<dbReference type="EMBL" id="KN824338">
    <property type="protein sequence ID" value="KIM23389.1"/>
    <property type="molecule type" value="Genomic_DNA"/>
</dbReference>